<dbReference type="SUPFAM" id="SSF82649">
    <property type="entry name" value="SufE/NifU"/>
    <property type="match status" value="1"/>
</dbReference>
<reference evidence="3 4" key="1">
    <citation type="submission" date="2017-07" db="EMBL/GenBank/DDBJ databases">
        <authorList>
            <person name="Sun Z.S."/>
            <person name="Albrecht U."/>
            <person name="Echele G."/>
            <person name="Lee C.C."/>
        </authorList>
    </citation>
    <scope>NUCLEOTIDE SEQUENCE [LARGE SCALE GENOMIC DNA]</scope>
    <source>
        <strain evidence="3 4">CGMCC 1.12710</strain>
    </source>
</reference>
<protein>
    <submittedName>
        <fullName evidence="3">Cysteine desulfuration protein SufE</fullName>
    </submittedName>
</protein>
<evidence type="ECO:0000256" key="1">
    <source>
        <dbReference type="ARBA" id="ARBA00010282"/>
    </source>
</evidence>
<dbReference type="PANTHER" id="PTHR43597">
    <property type="entry name" value="SULFUR ACCEPTOR PROTEIN CSDE"/>
    <property type="match status" value="1"/>
</dbReference>
<dbReference type="AlphaFoldDB" id="A0A239PYZ9"/>
<gene>
    <name evidence="3" type="ORF">SAMN06297382_2763</name>
</gene>
<comment type="similarity">
    <text evidence="1">Belongs to the SufE family.</text>
</comment>
<name>A0A239PYZ9_9PROT</name>
<dbReference type="Gene3D" id="3.90.1010.10">
    <property type="match status" value="1"/>
</dbReference>
<evidence type="ECO:0000313" key="4">
    <source>
        <dbReference type="Proteomes" id="UP000198346"/>
    </source>
</evidence>
<organism evidence="3 4">
    <name type="scientific">Amphiplicatus metriothermophilus</name>
    <dbReference type="NCBI Taxonomy" id="1519374"/>
    <lineage>
        <taxon>Bacteria</taxon>
        <taxon>Pseudomonadati</taxon>
        <taxon>Pseudomonadota</taxon>
        <taxon>Alphaproteobacteria</taxon>
        <taxon>Parvularculales</taxon>
        <taxon>Parvularculaceae</taxon>
        <taxon>Amphiplicatus</taxon>
    </lineage>
</organism>
<proteinExistence type="inferred from homology"/>
<dbReference type="Pfam" id="PF02657">
    <property type="entry name" value="SufE"/>
    <property type="match status" value="1"/>
</dbReference>
<evidence type="ECO:0000259" key="2">
    <source>
        <dbReference type="Pfam" id="PF02657"/>
    </source>
</evidence>
<dbReference type="EMBL" id="FZQA01000008">
    <property type="protein sequence ID" value="SNT75484.1"/>
    <property type="molecule type" value="Genomic_DNA"/>
</dbReference>
<dbReference type="Proteomes" id="UP000198346">
    <property type="component" value="Unassembled WGS sequence"/>
</dbReference>
<accession>A0A239PYZ9</accession>
<dbReference type="RefSeq" id="WP_089413181.1">
    <property type="nucleotide sequence ID" value="NZ_FZQA01000008.1"/>
</dbReference>
<dbReference type="PANTHER" id="PTHR43597:SF5">
    <property type="entry name" value="SUFE-LIKE PROTEIN 2, CHLOROPLASTIC"/>
    <property type="match status" value="1"/>
</dbReference>
<dbReference type="InterPro" id="IPR003808">
    <property type="entry name" value="Fe-S_metab-assoc_dom"/>
</dbReference>
<sequence length="138" mass="15631">MPRFDDIVADFKFLDDWDDRYKYLIDLGRALPPYPEEFRDEAHKVRGCASQVWFRAREEAENGRKTLAFDGDSDAHIVKGLIAVLFALYAGKTPEEILAVDARAALAPLDLEGHLTPQRSNGLVSMIKRINEIAAEKR</sequence>
<feature type="domain" description="Fe-S metabolism associated" evidence="2">
    <location>
        <begin position="9"/>
        <end position="132"/>
    </location>
</feature>
<keyword evidence="4" id="KW-1185">Reference proteome</keyword>
<evidence type="ECO:0000313" key="3">
    <source>
        <dbReference type="EMBL" id="SNT75484.1"/>
    </source>
</evidence>
<dbReference type="OrthoDB" id="9799320at2"/>